<reference evidence="1" key="1">
    <citation type="journal article" date="2015" name="Nature">
        <title>Complex archaea that bridge the gap between prokaryotes and eukaryotes.</title>
        <authorList>
            <person name="Spang A."/>
            <person name="Saw J.H."/>
            <person name="Jorgensen S.L."/>
            <person name="Zaremba-Niedzwiedzka K."/>
            <person name="Martijn J."/>
            <person name="Lind A.E."/>
            <person name="van Eijk R."/>
            <person name="Schleper C."/>
            <person name="Guy L."/>
            <person name="Ettema T.J."/>
        </authorList>
    </citation>
    <scope>NUCLEOTIDE SEQUENCE</scope>
</reference>
<sequence length="70" mass="8365">MDRTQLLGWQLNDIIDKRDKEIERLRETLELYALKRNYYNVTTDIVHKCGVVEWDMGKRAQQVLKGKRDG</sequence>
<organism evidence="1">
    <name type="scientific">marine sediment metagenome</name>
    <dbReference type="NCBI Taxonomy" id="412755"/>
    <lineage>
        <taxon>unclassified sequences</taxon>
        <taxon>metagenomes</taxon>
        <taxon>ecological metagenomes</taxon>
    </lineage>
</organism>
<proteinExistence type="predicted"/>
<comment type="caution">
    <text evidence="1">The sequence shown here is derived from an EMBL/GenBank/DDBJ whole genome shotgun (WGS) entry which is preliminary data.</text>
</comment>
<gene>
    <name evidence="1" type="ORF">LCGC14_1977510</name>
</gene>
<dbReference type="AlphaFoldDB" id="A0A0F9FA68"/>
<dbReference type="EMBL" id="LAZR01022064">
    <property type="protein sequence ID" value="KKL83163.1"/>
    <property type="molecule type" value="Genomic_DNA"/>
</dbReference>
<protein>
    <submittedName>
        <fullName evidence="1">Uncharacterized protein</fullName>
    </submittedName>
</protein>
<evidence type="ECO:0000313" key="1">
    <source>
        <dbReference type="EMBL" id="KKL83163.1"/>
    </source>
</evidence>
<accession>A0A0F9FA68</accession>
<name>A0A0F9FA68_9ZZZZ</name>